<dbReference type="AlphaFoldDB" id="J9GQK9"/>
<reference evidence="1" key="1">
    <citation type="journal article" date="2012" name="PLoS ONE">
        <title>Gene sets for utilization of primary and secondary nutrition supplies in the distal gut of endangered iberian lynx.</title>
        <authorList>
            <person name="Alcaide M."/>
            <person name="Messina E."/>
            <person name="Richter M."/>
            <person name="Bargiela R."/>
            <person name="Peplies J."/>
            <person name="Huws S.A."/>
            <person name="Newbold C.J."/>
            <person name="Golyshin P.N."/>
            <person name="Simon M.A."/>
            <person name="Lopez G."/>
            <person name="Yakimov M.M."/>
            <person name="Ferrer M."/>
        </authorList>
    </citation>
    <scope>NUCLEOTIDE SEQUENCE</scope>
</reference>
<accession>J9GQK9</accession>
<sequence length="68" mass="7441">MNNRVSQAVNILVVFDEYKNDLDIRKIAFLKGLWGGGGQTQKNTLTDGMATQTIVTIGVVICSQEKPT</sequence>
<organism evidence="1">
    <name type="scientific">gut metagenome</name>
    <dbReference type="NCBI Taxonomy" id="749906"/>
    <lineage>
        <taxon>unclassified sequences</taxon>
        <taxon>metagenomes</taxon>
        <taxon>organismal metagenomes</taxon>
    </lineage>
</organism>
<comment type="caution">
    <text evidence="1">The sequence shown here is derived from an EMBL/GenBank/DDBJ whole genome shotgun (WGS) entry which is preliminary data.</text>
</comment>
<name>J9GQK9_9ZZZZ</name>
<evidence type="ECO:0000313" key="1">
    <source>
        <dbReference type="EMBL" id="EJX10617.1"/>
    </source>
</evidence>
<proteinExistence type="predicted"/>
<protein>
    <submittedName>
        <fullName evidence="1">DNA primase</fullName>
    </submittedName>
</protein>
<gene>
    <name evidence="1" type="ORF">EVA_00855</name>
</gene>
<dbReference type="EMBL" id="AMCI01000147">
    <property type="protein sequence ID" value="EJX10617.1"/>
    <property type="molecule type" value="Genomic_DNA"/>
</dbReference>